<dbReference type="Proteomes" id="UP000789405">
    <property type="component" value="Unassembled WGS sequence"/>
</dbReference>
<organism evidence="1 2">
    <name type="scientific">Dentiscutata erythropus</name>
    <dbReference type="NCBI Taxonomy" id="1348616"/>
    <lineage>
        <taxon>Eukaryota</taxon>
        <taxon>Fungi</taxon>
        <taxon>Fungi incertae sedis</taxon>
        <taxon>Mucoromycota</taxon>
        <taxon>Glomeromycotina</taxon>
        <taxon>Glomeromycetes</taxon>
        <taxon>Diversisporales</taxon>
        <taxon>Gigasporaceae</taxon>
        <taxon>Dentiscutata</taxon>
    </lineage>
</organism>
<name>A0A9N9D1L1_9GLOM</name>
<accession>A0A9N9D1L1</accession>
<feature type="non-terminal residue" evidence="1">
    <location>
        <position position="1"/>
    </location>
</feature>
<sequence length="54" mass="6302">DKPTEIVAQIRKADEILESNMSIPHFDTRIESYVSKRFDTLSAMEIGNHYFMIL</sequence>
<keyword evidence="2" id="KW-1185">Reference proteome</keyword>
<gene>
    <name evidence="1" type="ORF">DERYTH_LOCUS8583</name>
</gene>
<evidence type="ECO:0000313" key="1">
    <source>
        <dbReference type="EMBL" id="CAG8619894.1"/>
    </source>
</evidence>
<dbReference type="OrthoDB" id="2446181at2759"/>
<reference evidence="1" key="1">
    <citation type="submission" date="2021-06" db="EMBL/GenBank/DDBJ databases">
        <authorList>
            <person name="Kallberg Y."/>
            <person name="Tangrot J."/>
            <person name="Rosling A."/>
        </authorList>
    </citation>
    <scope>NUCLEOTIDE SEQUENCE</scope>
    <source>
        <strain evidence="1">MA453B</strain>
    </source>
</reference>
<comment type="caution">
    <text evidence="1">The sequence shown here is derived from an EMBL/GenBank/DDBJ whole genome shotgun (WGS) entry which is preliminary data.</text>
</comment>
<proteinExistence type="predicted"/>
<protein>
    <submittedName>
        <fullName evidence="1">26766_t:CDS:1</fullName>
    </submittedName>
</protein>
<evidence type="ECO:0000313" key="2">
    <source>
        <dbReference type="Proteomes" id="UP000789405"/>
    </source>
</evidence>
<dbReference type="EMBL" id="CAJVPY010004450">
    <property type="protein sequence ID" value="CAG8619894.1"/>
    <property type="molecule type" value="Genomic_DNA"/>
</dbReference>
<dbReference type="AlphaFoldDB" id="A0A9N9D1L1"/>